<reference evidence="2 3" key="1">
    <citation type="submission" date="2019-05" db="EMBL/GenBank/DDBJ databases">
        <title>Another draft genome of Portunus trituberculatus and its Hox gene families provides insights of decapod evolution.</title>
        <authorList>
            <person name="Jeong J.-H."/>
            <person name="Song I."/>
            <person name="Kim S."/>
            <person name="Choi T."/>
            <person name="Kim D."/>
            <person name="Ryu S."/>
            <person name="Kim W."/>
        </authorList>
    </citation>
    <scope>NUCLEOTIDE SEQUENCE [LARGE SCALE GENOMIC DNA]</scope>
    <source>
        <tissue evidence="2">Muscle</tissue>
    </source>
</reference>
<proteinExistence type="predicted"/>
<organism evidence="2 3">
    <name type="scientific">Portunus trituberculatus</name>
    <name type="common">Swimming crab</name>
    <name type="synonym">Neptunus trituberculatus</name>
    <dbReference type="NCBI Taxonomy" id="210409"/>
    <lineage>
        <taxon>Eukaryota</taxon>
        <taxon>Metazoa</taxon>
        <taxon>Ecdysozoa</taxon>
        <taxon>Arthropoda</taxon>
        <taxon>Crustacea</taxon>
        <taxon>Multicrustacea</taxon>
        <taxon>Malacostraca</taxon>
        <taxon>Eumalacostraca</taxon>
        <taxon>Eucarida</taxon>
        <taxon>Decapoda</taxon>
        <taxon>Pleocyemata</taxon>
        <taxon>Brachyura</taxon>
        <taxon>Eubrachyura</taxon>
        <taxon>Portunoidea</taxon>
        <taxon>Portunidae</taxon>
        <taxon>Portuninae</taxon>
        <taxon>Portunus</taxon>
    </lineage>
</organism>
<gene>
    <name evidence="2" type="ORF">E2C01_083651</name>
</gene>
<keyword evidence="3" id="KW-1185">Reference proteome</keyword>
<sequence>MTSIKILHNDVFHAFAGLNPRKAYGPDGIPPIVLKTCPSELALCLAKLLQLCCYGPLVTYSTSLTTSTCYLVRHLSTSPSTSPSHEPSTSPSHEPSMSPSHEAPLLSRSWIHAAPFDSSGSVKRAP</sequence>
<feature type="region of interest" description="Disordered" evidence="1">
    <location>
        <begin position="76"/>
        <end position="103"/>
    </location>
</feature>
<comment type="caution">
    <text evidence="2">The sequence shown here is derived from an EMBL/GenBank/DDBJ whole genome shotgun (WGS) entry which is preliminary data.</text>
</comment>
<feature type="compositionally biased region" description="Low complexity" evidence="1">
    <location>
        <begin position="76"/>
        <end position="102"/>
    </location>
</feature>
<evidence type="ECO:0000256" key="1">
    <source>
        <dbReference type="SAM" id="MobiDB-lite"/>
    </source>
</evidence>
<accession>A0A5B7IXR1</accession>
<name>A0A5B7IXR1_PORTR</name>
<evidence type="ECO:0000313" key="2">
    <source>
        <dbReference type="EMBL" id="MPC88732.1"/>
    </source>
</evidence>
<dbReference type="EMBL" id="VSRR010078754">
    <property type="protein sequence ID" value="MPC88732.1"/>
    <property type="molecule type" value="Genomic_DNA"/>
</dbReference>
<evidence type="ECO:0000313" key="3">
    <source>
        <dbReference type="Proteomes" id="UP000324222"/>
    </source>
</evidence>
<protein>
    <submittedName>
        <fullName evidence="2">Uncharacterized protein</fullName>
    </submittedName>
</protein>
<dbReference type="AlphaFoldDB" id="A0A5B7IXR1"/>
<dbReference type="Proteomes" id="UP000324222">
    <property type="component" value="Unassembled WGS sequence"/>
</dbReference>